<dbReference type="AlphaFoldDB" id="A0AAF0DIW8"/>
<evidence type="ECO:0000256" key="1">
    <source>
        <dbReference type="SAM" id="MobiDB-lite"/>
    </source>
</evidence>
<reference evidence="2" key="1">
    <citation type="submission" date="2023-03" db="EMBL/GenBank/DDBJ databases">
        <title>Emydomyces testavorans Genome Sequence.</title>
        <authorList>
            <person name="Hoyer L."/>
        </authorList>
    </citation>
    <scope>NUCLEOTIDE SEQUENCE</scope>
    <source>
        <strain evidence="2">16-2883</strain>
    </source>
</reference>
<organism evidence="2 3">
    <name type="scientific">Emydomyces testavorans</name>
    <dbReference type="NCBI Taxonomy" id="2070801"/>
    <lineage>
        <taxon>Eukaryota</taxon>
        <taxon>Fungi</taxon>
        <taxon>Dikarya</taxon>
        <taxon>Ascomycota</taxon>
        <taxon>Pezizomycotina</taxon>
        <taxon>Eurotiomycetes</taxon>
        <taxon>Eurotiomycetidae</taxon>
        <taxon>Onygenales</taxon>
        <taxon>Nannizziopsiaceae</taxon>
        <taxon>Emydomyces</taxon>
    </lineage>
</organism>
<protein>
    <submittedName>
        <fullName evidence="2">Uncharacterized protein</fullName>
    </submittedName>
</protein>
<accession>A0AAF0DIW8</accession>
<evidence type="ECO:0000313" key="2">
    <source>
        <dbReference type="EMBL" id="WEW58417.1"/>
    </source>
</evidence>
<sequence length="491" mass="55509">MINKKVENVLNAVEGPNSLSLETETTLNFIAGGGSYLLTLDDNFVVDRTVTFPLIHMVHFDNERKISQIRLHWDQGSLLKQIEVINSRHWNWPIRDGPEQTRLINSSVCAAPKFTRTDNQVDEANVASQTLPTDTSAFTEKKSEISSCASASHFELQNEAHVEATYKQNLPRGVPEHEPTQVATKKHLQLCEGRVNSLTTPKPTSKTFQHFEFGESNALPSSTKSSKAYAHFEFGEARAPLAATTTEPGRAQCHLEVGEDIFMHTKPSKDTSRFGFENVPSLVTDPEVAIRPRSSRHTSQWDFKDFMTPDKPRQRNQERGVRHFAWSDDNCDLPDTPKENFRTVRARRDTESHFEFKDDGPRGTEQSLPSRTIGTAHTKGFGLYENNLYGDTGGSEQDSETQPPFPCMLNVNRRKDFDSHWAMTDEPLPNTVDANENERINHDHVKAVNMMSCNWDVYDESNDSSAQAVHVKRVSRNDNQPSWAFGDEGDF</sequence>
<feature type="compositionally biased region" description="Basic and acidic residues" evidence="1">
    <location>
        <begin position="352"/>
        <end position="362"/>
    </location>
</feature>
<keyword evidence="3" id="KW-1185">Reference proteome</keyword>
<feature type="region of interest" description="Disordered" evidence="1">
    <location>
        <begin position="352"/>
        <end position="377"/>
    </location>
</feature>
<proteinExistence type="predicted"/>
<feature type="region of interest" description="Disordered" evidence="1">
    <location>
        <begin position="472"/>
        <end position="491"/>
    </location>
</feature>
<gene>
    <name evidence="2" type="ORF">PRK78_003885</name>
</gene>
<evidence type="ECO:0000313" key="3">
    <source>
        <dbReference type="Proteomes" id="UP001219355"/>
    </source>
</evidence>
<feature type="compositionally biased region" description="Polar residues" evidence="1">
    <location>
        <begin position="364"/>
        <end position="375"/>
    </location>
</feature>
<name>A0AAF0DIW8_9EURO</name>
<dbReference type="Proteomes" id="UP001219355">
    <property type="component" value="Chromosome 2"/>
</dbReference>
<dbReference type="EMBL" id="CP120628">
    <property type="protein sequence ID" value="WEW58417.1"/>
    <property type="molecule type" value="Genomic_DNA"/>
</dbReference>